<dbReference type="Pfam" id="PF01926">
    <property type="entry name" value="MMR_HSR1"/>
    <property type="match status" value="1"/>
</dbReference>
<reference evidence="2" key="1">
    <citation type="journal article" date="2014" name="Front. Microbiol.">
        <title>High frequency of phylogenetically diverse reductive dehalogenase-homologous genes in deep subseafloor sedimentary metagenomes.</title>
        <authorList>
            <person name="Kawai M."/>
            <person name="Futagami T."/>
            <person name="Toyoda A."/>
            <person name="Takaki Y."/>
            <person name="Nishi S."/>
            <person name="Hori S."/>
            <person name="Arai W."/>
            <person name="Tsubouchi T."/>
            <person name="Morono Y."/>
            <person name="Uchiyama I."/>
            <person name="Ito T."/>
            <person name="Fujiyama A."/>
            <person name="Inagaki F."/>
            <person name="Takami H."/>
        </authorList>
    </citation>
    <scope>NUCLEOTIDE SEQUENCE</scope>
    <source>
        <strain evidence="2">Expedition CK06-06</strain>
    </source>
</reference>
<dbReference type="SUPFAM" id="SSF52540">
    <property type="entry name" value="P-loop containing nucleoside triphosphate hydrolases"/>
    <property type="match status" value="1"/>
</dbReference>
<feature type="non-terminal residue" evidence="2">
    <location>
        <position position="50"/>
    </location>
</feature>
<dbReference type="EMBL" id="BART01005566">
    <property type="protein sequence ID" value="GAG67618.1"/>
    <property type="molecule type" value="Genomic_DNA"/>
</dbReference>
<proteinExistence type="predicted"/>
<evidence type="ECO:0000259" key="1">
    <source>
        <dbReference type="Pfam" id="PF01926"/>
    </source>
</evidence>
<comment type="caution">
    <text evidence="2">The sequence shown here is derived from an EMBL/GenBank/DDBJ whole genome shotgun (WGS) entry which is preliminary data.</text>
</comment>
<gene>
    <name evidence="2" type="ORF">S01H4_12825</name>
</gene>
<feature type="domain" description="G" evidence="1">
    <location>
        <begin position="20"/>
        <end position="47"/>
    </location>
</feature>
<dbReference type="GO" id="GO:0005525">
    <property type="term" value="F:GTP binding"/>
    <property type="evidence" value="ECO:0007669"/>
    <property type="project" value="InterPro"/>
</dbReference>
<sequence length="50" mass="5496">MRDTIHEIRDTKWGGGEEMKIGIVGMPLTGKTALFNLLTGQNKEVSTFSS</sequence>
<name>X1A4B4_9ZZZZ</name>
<organism evidence="2">
    <name type="scientific">marine sediment metagenome</name>
    <dbReference type="NCBI Taxonomy" id="412755"/>
    <lineage>
        <taxon>unclassified sequences</taxon>
        <taxon>metagenomes</taxon>
        <taxon>ecological metagenomes</taxon>
    </lineage>
</organism>
<dbReference type="InterPro" id="IPR027417">
    <property type="entry name" value="P-loop_NTPase"/>
</dbReference>
<dbReference type="AlphaFoldDB" id="X1A4B4"/>
<accession>X1A4B4</accession>
<dbReference type="Gene3D" id="3.40.50.300">
    <property type="entry name" value="P-loop containing nucleotide triphosphate hydrolases"/>
    <property type="match status" value="1"/>
</dbReference>
<protein>
    <recommendedName>
        <fullName evidence="1">G domain-containing protein</fullName>
    </recommendedName>
</protein>
<evidence type="ECO:0000313" key="2">
    <source>
        <dbReference type="EMBL" id="GAG67618.1"/>
    </source>
</evidence>
<dbReference type="InterPro" id="IPR006073">
    <property type="entry name" value="GTP-bd"/>
</dbReference>